<dbReference type="EMBL" id="LS483452">
    <property type="protein sequence ID" value="SQH76778.1"/>
    <property type="molecule type" value="Genomic_DNA"/>
</dbReference>
<dbReference type="AlphaFoldDB" id="A0A330M3U7"/>
<gene>
    <name evidence="1" type="ORF">SHEWBE_2815</name>
</gene>
<protein>
    <submittedName>
        <fullName evidence="1">Uncharacterized protein</fullName>
    </submittedName>
</protein>
<dbReference type="KEGG" id="sbk:SHEWBE_2815"/>
<reference evidence="2" key="1">
    <citation type="submission" date="2018-06" db="EMBL/GenBank/DDBJ databases">
        <authorList>
            <person name="Cea G.-C."/>
            <person name="William W."/>
        </authorList>
    </citation>
    <scope>NUCLEOTIDE SEQUENCE [LARGE SCALE GENOMIC DNA]</scope>
    <source>
        <strain evidence="2">DB21MT-2</strain>
    </source>
</reference>
<dbReference type="Proteomes" id="UP000250123">
    <property type="component" value="Chromosome SHEWBE"/>
</dbReference>
<name>A0A330M3U7_9GAMM</name>
<accession>A0A330M3U7</accession>
<proteinExistence type="predicted"/>
<evidence type="ECO:0000313" key="1">
    <source>
        <dbReference type="EMBL" id="SQH76778.1"/>
    </source>
</evidence>
<evidence type="ECO:0000313" key="2">
    <source>
        <dbReference type="Proteomes" id="UP000250123"/>
    </source>
</evidence>
<sequence length="50" mass="5948">MRLEMAQFHARSLHFISKNLLLRIITLNPQVSYLSGHQIIFYFSCCKKHL</sequence>
<organism evidence="1 2">
    <name type="scientific">Shewanella benthica</name>
    <dbReference type="NCBI Taxonomy" id="43661"/>
    <lineage>
        <taxon>Bacteria</taxon>
        <taxon>Pseudomonadati</taxon>
        <taxon>Pseudomonadota</taxon>
        <taxon>Gammaproteobacteria</taxon>
        <taxon>Alteromonadales</taxon>
        <taxon>Shewanellaceae</taxon>
        <taxon>Shewanella</taxon>
    </lineage>
</organism>